<keyword evidence="5" id="KW-0804">Transcription</keyword>
<reference evidence="7" key="1">
    <citation type="journal article" date="2014" name="Nat. Commun.">
        <title>The rainbow trout genome provides novel insights into evolution after whole-genome duplication in vertebrates.</title>
        <authorList>
            <person name="Berthelot C."/>
            <person name="Brunet F."/>
            <person name="Chalopin D."/>
            <person name="Juanchich A."/>
            <person name="Bernard M."/>
            <person name="Noel B."/>
            <person name="Bento P."/>
            <person name="Da Silva C."/>
            <person name="Labadie K."/>
            <person name="Alberti A."/>
            <person name="Aury J.M."/>
            <person name="Louis A."/>
            <person name="Dehais P."/>
            <person name="Bardou P."/>
            <person name="Montfort J."/>
            <person name="Klopp C."/>
            <person name="Cabau C."/>
            <person name="Gaspin C."/>
            <person name="Thorgaard G.H."/>
            <person name="Boussaha M."/>
            <person name="Quillet E."/>
            <person name="Guyomard R."/>
            <person name="Galiana D."/>
            <person name="Bobe J."/>
            <person name="Volff J.N."/>
            <person name="Genet C."/>
            <person name="Wincker P."/>
            <person name="Jaillon O."/>
            <person name="Roest Crollius H."/>
            <person name="Guiguen Y."/>
        </authorList>
    </citation>
    <scope>NUCLEOTIDE SEQUENCE [LARGE SCALE GENOMIC DNA]</scope>
</reference>
<dbReference type="PaxDb" id="8022-A0A060YYY2"/>
<evidence type="ECO:0000256" key="2">
    <source>
        <dbReference type="ARBA" id="ARBA00022737"/>
    </source>
</evidence>
<evidence type="ECO:0000313" key="8">
    <source>
        <dbReference type="Proteomes" id="UP000193380"/>
    </source>
</evidence>
<dbReference type="AlphaFoldDB" id="A0A060YYY2"/>
<dbReference type="SUPFAM" id="SSF117773">
    <property type="entry name" value="GTF2I-like repeat"/>
    <property type="match status" value="1"/>
</dbReference>
<comment type="subcellular location">
    <subcellularLocation>
        <location evidence="1">Nucleus</location>
    </subcellularLocation>
</comment>
<dbReference type="Pfam" id="PF02946">
    <property type="entry name" value="GTF2I"/>
    <property type="match status" value="1"/>
</dbReference>
<dbReference type="GO" id="GO:0003700">
    <property type="term" value="F:DNA-binding transcription factor activity"/>
    <property type="evidence" value="ECO:0007669"/>
    <property type="project" value="TreeGrafter"/>
</dbReference>
<proteinExistence type="predicted"/>
<keyword evidence="6" id="KW-0539">Nucleus</keyword>
<protein>
    <submittedName>
        <fullName evidence="7">Uncharacterized protein</fullName>
    </submittedName>
</protein>
<keyword evidence="3" id="KW-0805">Transcription regulation</keyword>
<dbReference type="PANTHER" id="PTHR46304:SF1">
    <property type="entry name" value="GENERAL TRANSCRIPTION FACTOR II-I REPEAT DOMAIN-CONTAINING PROTEIN 1"/>
    <property type="match status" value="1"/>
</dbReference>
<keyword evidence="2" id="KW-0677">Repeat</keyword>
<keyword evidence="4" id="KW-0238">DNA-binding</keyword>
<dbReference type="PROSITE" id="PS51139">
    <property type="entry name" value="GTF2I"/>
    <property type="match status" value="1"/>
</dbReference>
<organism evidence="7 8">
    <name type="scientific">Oncorhynchus mykiss</name>
    <name type="common">Rainbow trout</name>
    <name type="synonym">Salmo gairdneri</name>
    <dbReference type="NCBI Taxonomy" id="8022"/>
    <lineage>
        <taxon>Eukaryota</taxon>
        <taxon>Metazoa</taxon>
        <taxon>Chordata</taxon>
        <taxon>Craniata</taxon>
        <taxon>Vertebrata</taxon>
        <taxon>Euteleostomi</taxon>
        <taxon>Actinopterygii</taxon>
        <taxon>Neopterygii</taxon>
        <taxon>Teleostei</taxon>
        <taxon>Protacanthopterygii</taxon>
        <taxon>Salmoniformes</taxon>
        <taxon>Salmonidae</taxon>
        <taxon>Salmoninae</taxon>
        <taxon>Oncorhynchus</taxon>
    </lineage>
</organism>
<reference evidence="7" key="2">
    <citation type="submission" date="2014-03" db="EMBL/GenBank/DDBJ databases">
        <authorList>
            <person name="Genoscope - CEA"/>
        </authorList>
    </citation>
    <scope>NUCLEOTIDE SEQUENCE</scope>
</reference>
<evidence type="ECO:0000256" key="4">
    <source>
        <dbReference type="ARBA" id="ARBA00023125"/>
    </source>
</evidence>
<sequence>MILQLRRQVESIFSTKYAEALGLLEPAKVPYSKFQMYPEELCVTGLPEGVAFRRPNCFGAAKLRKILAVGSQIQFVIKRPELLTDQVKLETPPFPACDSVATMLSHRYNSARERRKLKVMRPPIHTTKPHCF</sequence>
<dbReference type="Gene3D" id="3.90.1460.10">
    <property type="entry name" value="GTF2I-like"/>
    <property type="match status" value="1"/>
</dbReference>
<dbReference type="STRING" id="8022.A0A060YYY2"/>
<dbReference type="InterPro" id="IPR004212">
    <property type="entry name" value="GTF2I"/>
</dbReference>
<dbReference type="EMBL" id="FR927347">
    <property type="protein sequence ID" value="CDQ96797.1"/>
    <property type="molecule type" value="Genomic_DNA"/>
</dbReference>
<dbReference type="Proteomes" id="UP000193380">
    <property type="component" value="Unassembled WGS sequence"/>
</dbReference>
<evidence type="ECO:0000313" key="7">
    <source>
        <dbReference type="EMBL" id="CDQ96797.1"/>
    </source>
</evidence>
<dbReference type="GO" id="GO:0003677">
    <property type="term" value="F:DNA binding"/>
    <property type="evidence" value="ECO:0007669"/>
    <property type="project" value="UniProtKB-KW"/>
</dbReference>
<dbReference type="InterPro" id="IPR036647">
    <property type="entry name" value="GTF2I-like_rpt_sf"/>
</dbReference>
<dbReference type="GO" id="GO:0005634">
    <property type="term" value="C:nucleus"/>
    <property type="evidence" value="ECO:0007669"/>
    <property type="project" value="UniProtKB-SubCell"/>
</dbReference>
<accession>A0A060YYY2</accession>
<evidence type="ECO:0000256" key="5">
    <source>
        <dbReference type="ARBA" id="ARBA00023163"/>
    </source>
</evidence>
<name>A0A060YYY2_ONCMY</name>
<dbReference type="PANTHER" id="PTHR46304">
    <property type="entry name" value="GENERAL TRANSCRIPTION FACTOR II-I REPEAT DOMAIN-CONTAINING PROTEIN 1"/>
    <property type="match status" value="1"/>
</dbReference>
<evidence type="ECO:0000256" key="6">
    <source>
        <dbReference type="ARBA" id="ARBA00023242"/>
    </source>
</evidence>
<gene>
    <name evidence="7" type="ORF">GSONMT00001416001</name>
</gene>
<evidence type="ECO:0000256" key="1">
    <source>
        <dbReference type="ARBA" id="ARBA00004123"/>
    </source>
</evidence>
<evidence type="ECO:0000256" key="3">
    <source>
        <dbReference type="ARBA" id="ARBA00023015"/>
    </source>
</evidence>